<dbReference type="PANTHER" id="PTHR43844">
    <property type="entry name" value="METHIONINE SYNTHASE"/>
    <property type="match status" value="1"/>
</dbReference>
<comment type="caution">
    <text evidence="2">The sequence shown here is derived from an EMBL/GenBank/DDBJ whole genome shotgun (WGS) entry which is preliminary data.</text>
</comment>
<organism evidence="2 3">
    <name type="scientific">Saccharopolyspora taberi</name>
    <dbReference type="NCBI Taxonomy" id="60895"/>
    <lineage>
        <taxon>Bacteria</taxon>
        <taxon>Bacillati</taxon>
        <taxon>Actinomycetota</taxon>
        <taxon>Actinomycetes</taxon>
        <taxon>Pseudonocardiales</taxon>
        <taxon>Pseudonocardiaceae</taxon>
        <taxon>Saccharopolyspora</taxon>
    </lineage>
</organism>
<evidence type="ECO:0000313" key="2">
    <source>
        <dbReference type="EMBL" id="GAA2814603.1"/>
    </source>
</evidence>
<dbReference type="InterPro" id="IPR002629">
    <property type="entry name" value="Met_Synth_C/arc"/>
</dbReference>
<reference evidence="2 3" key="1">
    <citation type="journal article" date="2019" name="Int. J. Syst. Evol. Microbiol.">
        <title>The Global Catalogue of Microorganisms (GCM) 10K type strain sequencing project: providing services to taxonomists for standard genome sequencing and annotation.</title>
        <authorList>
            <consortium name="The Broad Institute Genomics Platform"/>
            <consortium name="The Broad Institute Genome Sequencing Center for Infectious Disease"/>
            <person name="Wu L."/>
            <person name="Ma J."/>
        </authorList>
    </citation>
    <scope>NUCLEOTIDE SEQUENCE [LARGE SCALE GENOMIC DNA]</scope>
    <source>
        <strain evidence="2 3">JCM 9383</strain>
    </source>
</reference>
<dbReference type="NCBIfam" id="NF005085">
    <property type="entry name" value="PRK06520.1"/>
    <property type="match status" value="1"/>
</dbReference>
<dbReference type="Proteomes" id="UP001500979">
    <property type="component" value="Unassembled WGS sequence"/>
</dbReference>
<feature type="domain" description="Cobalamin-independent methionine synthase MetE C-terminal/archaeal" evidence="1">
    <location>
        <begin position="20"/>
        <end position="374"/>
    </location>
</feature>
<name>A0ABN3VKM9_9PSEU</name>
<dbReference type="InterPro" id="IPR038071">
    <property type="entry name" value="UROD/MetE-like_sf"/>
</dbReference>
<dbReference type="CDD" id="cd03311">
    <property type="entry name" value="CIMS_C_terminal_like"/>
    <property type="match status" value="1"/>
</dbReference>
<evidence type="ECO:0000259" key="1">
    <source>
        <dbReference type="Pfam" id="PF01717"/>
    </source>
</evidence>
<keyword evidence="3" id="KW-1185">Reference proteome</keyword>
<gene>
    <name evidence="2" type="ORF">GCM10010470_57580</name>
</gene>
<dbReference type="SUPFAM" id="SSF51726">
    <property type="entry name" value="UROD/MetE-like"/>
    <property type="match status" value="1"/>
</dbReference>
<dbReference type="PANTHER" id="PTHR43844:SF1">
    <property type="entry name" value="METHIONINE SYNTHASE"/>
    <property type="match status" value="1"/>
</dbReference>
<sequence>MTTFGGMSPRVAPPYRADHVGSLLRPESLLNARSEFEAGRLTAAELRAAEDAAISDVVAMQEDVGLTGATDGEFRRSSWHMDFLYALEGVHPAADSELTVQFHNADGEVEFTTPDLRVDDRIRLGEPIFADHFTALAQRVRTATPKLTIPSPGMLHFRGGRAAIDETVYPDLEVFRSDLAAAYRAHIRAMADLGCHYLQLDDTSLAYLNDPRQRERLAARGDDAEHEHERTIRLINSALEGRPDTLSVTTHLCRGNYRSSWAAEGGYDFVAEALFNELDVDGFFLEFDDARSGGFAPLRFVPKGKAVVLGLVTTKSGELESKDDLKRRIDEAARYLDLDQLCLSPQCGFASTREGNALSYEQQVAKLRLVVETATEVWG</sequence>
<dbReference type="Gene3D" id="3.20.20.210">
    <property type="match status" value="1"/>
</dbReference>
<proteinExistence type="predicted"/>
<protein>
    <submittedName>
        <fullName evidence="2">5-methyltetrahydropteroyltriglutamate--homocysteine S-methyltransferase</fullName>
    </submittedName>
</protein>
<dbReference type="Pfam" id="PF01717">
    <property type="entry name" value="Meth_synt_2"/>
    <property type="match status" value="1"/>
</dbReference>
<evidence type="ECO:0000313" key="3">
    <source>
        <dbReference type="Proteomes" id="UP001500979"/>
    </source>
</evidence>
<accession>A0ABN3VKM9</accession>
<dbReference type="EMBL" id="BAAAUX010000028">
    <property type="protein sequence ID" value="GAA2814603.1"/>
    <property type="molecule type" value="Genomic_DNA"/>
</dbReference>